<dbReference type="EMBL" id="DWXX01000087">
    <property type="protein sequence ID" value="HJB59004.1"/>
    <property type="molecule type" value="Genomic_DNA"/>
</dbReference>
<comment type="caution">
    <text evidence="2">The sequence shown here is derived from an EMBL/GenBank/DDBJ whole genome shotgun (WGS) entry which is preliminary data.</text>
</comment>
<name>A0A9D2MFH7_9FIRM</name>
<gene>
    <name evidence="2" type="ORF">H9771_05010</name>
</gene>
<sequence>MPYRLSRVRGSWRGQRPRLRGTYPAAPLGYTNTRDALDRHVDPEDKMQGDGVTIRDPIGREQHPTIINESSLYSLVPSDASCGKLPLDKPCPAYFAYFSWFFTPPMFCLKRPQTGRPCSLQKPCRPCRTGRDFPFARPVCPCGVDNCARM</sequence>
<dbReference type="InterPro" id="IPR003497">
    <property type="entry name" value="BRO_N_domain"/>
</dbReference>
<evidence type="ECO:0000313" key="3">
    <source>
        <dbReference type="Proteomes" id="UP000824211"/>
    </source>
</evidence>
<reference evidence="2" key="1">
    <citation type="journal article" date="2021" name="PeerJ">
        <title>Extensive microbial diversity within the chicken gut microbiome revealed by metagenomics and culture.</title>
        <authorList>
            <person name="Gilroy R."/>
            <person name="Ravi A."/>
            <person name="Getino M."/>
            <person name="Pursley I."/>
            <person name="Horton D.L."/>
            <person name="Alikhan N.F."/>
            <person name="Baker D."/>
            <person name="Gharbi K."/>
            <person name="Hall N."/>
            <person name="Watson M."/>
            <person name="Adriaenssens E.M."/>
            <person name="Foster-Nyarko E."/>
            <person name="Jarju S."/>
            <person name="Secka A."/>
            <person name="Antonio M."/>
            <person name="Oren A."/>
            <person name="Chaudhuri R.R."/>
            <person name="La Ragione R."/>
            <person name="Hildebrand F."/>
            <person name="Pallen M.J."/>
        </authorList>
    </citation>
    <scope>NUCLEOTIDE SEQUENCE</scope>
    <source>
        <strain evidence="2">ChiHjej9B8-13557</strain>
    </source>
</reference>
<dbReference type="Pfam" id="PF02498">
    <property type="entry name" value="Bro-N"/>
    <property type="match status" value="1"/>
</dbReference>
<dbReference type="Proteomes" id="UP000824211">
    <property type="component" value="Unassembled WGS sequence"/>
</dbReference>
<evidence type="ECO:0000259" key="1">
    <source>
        <dbReference type="Pfam" id="PF02498"/>
    </source>
</evidence>
<organism evidence="2 3">
    <name type="scientific">Candidatus Faecalibacterium faecipullorum</name>
    <dbReference type="NCBI Taxonomy" id="2838578"/>
    <lineage>
        <taxon>Bacteria</taxon>
        <taxon>Bacillati</taxon>
        <taxon>Bacillota</taxon>
        <taxon>Clostridia</taxon>
        <taxon>Eubacteriales</taxon>
        <taxon>Oscillospiraceae</taxon>
        <taxon>Faecalibacterium</taxon>
    </lineage>
</organism>
<accession>A0A9D2MFH7</accession>
<evidence type="ECO:0000313" key="2">
    <source>
        <dbReference type="EMBL" id="HJB59004.1"/>
    </source>
</evidence>
<reference evidence="2" key="2">
    <citation type="submission" date="2021-04" db="EMBL/GenBank/DDBJ databases">
        <authorList>
            <person name="Gilroy R."/>
        </authorList>
    </citation>
    <scope>NUCLEOTIDE SEQUENCE</scope>
    <source>
        <strain evidence="2">ChiHjej9B8-13557</strain>
    </source>
</reference>
<dbReference type="AlphaFoldDB" id="A0A9D2MFH7"/>
<proteinExistence type="predicted"/>
<feature type="domain" description="Bro-N" evidence="1">
    <location>
        <begin position="26"/>
        <end position="76"/>
    </location>
</feature>
<protein>
    <recommendedName>
        <fullName evidence="1">Bro-N domain-containing protein</fullName>
    </recommendedName>
</protein>